<dbReference type="EMBL" id="BARV01006606">
    <property type="protein sequence ID" value="GAI15068.1"/>
    <property type="molecule type" value="Genomic_DNA"/>
</dbReference>
<dbReference type="SUPFAM" id="SSF52540">
    <property type="entry name" value="P-loop containing nucleoside triphosphate hydrolases"/>
    <property type="match status" value="1"/>
</dbReference>
<organism evidence="1">
    <name type="scientific">marine sediment metagenome</name>
    <dbReference type="NCBI Taxonomy" id="412755"/>
    <lineage>
        <taxon>unclassified sequences</taxon>
        <taxon>metagenomes</taxon>
        <taxon>ecological metagenomes</taxon>
    </lineage>
</organism>
<evidence type="ECO:0000313" key="1">
    <source>
        <dbReference type="EMBL" id="GAI15068.1"/>
    </source>
</evidence>
<proteinExistence type="predicted"/>
<gene>
    <name evidence="1" type="ORF">S06H3_13523</name>
</gene>
<comment type="caution">
    <text evidence="1">The sequence shown here is derived from an EMBL/GenBank/DDBJ whole genome shotgun (WGS) entry which is preliminary data.</text>
</comment>
<accession>X1L7S1</accession>
<dbReference type="InterPro" id="IPR027417">
    <property type="entry name" value="P-loop_NTPase"/>
</dbReference>
<name>X1L7S1_9ZZZZ</name>
<sequence>MVSAVSSLSESKLNALGLCVSIATNLKGRTPFEFLIIDDPIQSWDAEHEIQFIEVIRRLVEKGKQVILLSHNRNWLDQVRSGCRTLNGRFYEITGYTKAGPHIKELPWIYWKARLDEINAIVKDPHATSVRLQQAEEEIRITIAQITSELYFKKKGVAKSPHNLNSTKVRKLLLECSVESGLVDRIIQTFETTDDAHHAPVDYAAHRQRIQRYHAWVHELVKLLS</sequence>
<reference evidence="1" key="1">
    <citation type="journal article" date="2014" name="Front. Microbiol.">
        <title>High frequency of phylogenetically diverse reductive dehalogenase-homologous genes in deep subseafloor sedimentary metagenomes.</title>
        <authorList>
            <person name="Kawai M."/>
            <person name="Futagami T."/>
            <person name="Toyoda A."/>
            <person name="Takaki Y."/>
            <person name="Nishi S."/>
            <person name="Hori S."/>
            <person name="Arai W."/>
            <person name="Tsubouchi T."/>
            <person name="Morono Y."/>
            <person name="Uchiyama I."/>
            <person name="Ito T."/>
            <person name="Fujiyama A."/>
            <person name="Inagaki F."/>
            <person name="Takami H."/>
        </authorList>
    </citation>
    <scope>NUCLEOTIDE SEQUENCE</scope>
    <source>
        <strain evidence="1">Expedition CK06-06</strain>
    </source>
</reference>
<protein>
    <recommendedName>
        <fullName evidence="2">Protein CR006 P-loop domain-containing protein</fullName>
    </recommendedName>
</protein>
<evidence type="ECO:0008006" key="2">
    <source>
        <dbReference type="Google" id="ProtNLM"/>
    </source>
</evidence>
<dbReference type="Gene3D" id="3.40.50.300">
    <property type="entry name" value="P-loop containing nucleotide triphosphate hydrolases"/>
    <property type="match status" value="1"/>
</dbReference>
<dbReference type="AlphaFoldDB" id="X1L7S1"/>